<dbReference type="SUPFAM" id="SSF46785">
    <property type="entry name" value="Winged helix' DNA-binding domain"/>
    <property type="match status" value="1"/>
</dbReference>
<proteinExistence type="predicted"/>
<dbReference type="RefSeq" id="WP_377732978.1">
    <property type="nucleotide sequence ID" value="NZ_JBHSRI010000004.1"/>
</dbReference>
<keyword evidence="2" id="KW-1185">Reference proteome</keyword>
<name>A0ABW1L4I1_9BACL</name>
<dbReference type="EMBL" id="JBHSRI010000004">
    <property type="protein sequence ID" value="MFC6038878.1"/>
    <property type="molecule type" value="Genomic_DNA"/>
</dbReference>
<accession>A0ABW1L4I1</accession>
<dbReference type="Pfam" id="PF13730">
    <property type="entry name" value="HTH_36"/>
    <property type="match status" value="1"/>
</dbReference>
<protein>
    <submittedName>
        <fullName evidence="1">Helix-turn-helix domain-containing protein</fullName>
    </submittedName>
</protein>
<organism evidence="1 2">
    <name type="scientific">Paenisporosarcina macmurdoensis</name>
    <dbReference type="NCBI Taxonomy" id="212659"/>
    <lineage>
        <taxon>Bacteria</taxon>
        <taxon>Bacillati</taxon>
        <taxon>Bacillota</taxon>
        <taxon>Bacilli</taxon>
        <taxon>Bacillales</taxon>
        <taxon>Caryophanaceae</taxon>
        <taxon>Paenisporosarcina</taxon>
    </lineage>
</organism>
<dbReference type="Gene3D" id="1.10.10.10">
    <property type="entry name" value="Winged helix-like DNA-binding domain superfamily/Winged helix DNA-binding domain"/>
    <property type="match status" value="1"/>
</dbReference>
<dbReference type="InterPro" id="IPR036388">
    <property type="entry name" value="WH-like_DNA-bd_sf"/>
</dbReference>
<comment type="caution">
    <text evidence="1">The sequence shown here is derived from an EMBL/GenBank/DDBJ whole genome shotgun (WGS) entry which is preliminary data.</text>
</comment>
<dbReference type="InterPro" id="IPR036390">
    <property type="entry name" value="WH_DNA-bd_sf"/>
</dbReference>
<reference evidence="2" key="1">
    <citation type="journal article" date="2019" name="Int. J. Syst. Evol. Microbiol.">
        <title>The Global Catalogue of Microorganisms (GCM) 10K type strain sequencing project: providing services to taxonomists for standard genome sequencing and annotation.</title>
        <authorList>
            <consortium name="The Broad Institute Genomics Platform"/>
            <consortium name="The Broad Institute Genome Sequencing Center for Infectious Disease"/>
            <person name="Wu L."/>
            <person name="Ma J."/>
        </authorList>
    </citation>
    <scope>NUCLEOTIDE SEQUENCE [LARGE SCALE GENOMIC DNA]</scope>
    <source>
        <strain evidence="2">CCUG 54527</strain>
    </source>
</reference>
<sequence>MYYLSEYQTFDSVTEMNEHVQKHYNRNYSELNNTDRAVLSLISRYACKYAGVAHLKVETIAKSLSKSDATVRRSIRKLVNLGVIEKVTFIRRVKKGYGANILRILPFNDQSTMTTRRDTEKPTPASVPSAKMEKETFISNKLIQDTYDTEDAIKNGLLTKLPARIGRVLSAFFDMNTMHYVYGIMLRAKARIDRTIKFEDHEDDYINAILSVLNAYKRGRVKNLYAVLYTAVVRVTKNIYVTSLFNDVMES</sequence>
<evidence type="ECO:0000313" key="2">
    <source>
        <dbReference type="Proteomes" id="UP001596170"/>
    </source>
</evidence>
<dbReference type="Proteomes" id="UP001596170">
    <property type="component" value="Unassembled WGS sequence"/>
</dbReference>
<gene>
    <name evidence="1" type="ORF">ACFPYN_05340</name>
</gene>
<evidence type="ECO:0000313" key="1">
    <source>
        <dbReference type="EMBL" id="MFC6038878.1"/>
    </source>
</evidence>